<keyword evidence="2" id="KW-0285">Flavoprotein</keyword>
<dbReference type="SMART" id="SM00903">
    <property type="entry name" value="Flavin_Reduct"/>
    <property type="match status" value="1"/>
</dbReference>
<protein>
    <submittedName>
        <fullName evidence="5">Flavin reductase family protein</fullName>
    </submittedName>
</protein>
<reference evidence="5" key="1">
    <citation type="submission" date="2021-04" db="EMBL/GenBank/DDBJ databases">
        <title>The genome sequence of Ideonella sp. 4Y11.</title>
        <authorList>
            <person name="Liu Y."/>
        </authorList>
    </citation>
    <scope>NUCLEOTIDE SEQUENCE</scope>
    <source>
        <strain evidence="5">4Y11</strain>
    </source>
</reference>
<evidence type="ECO:0000313" key="6">
    <source>
        <dbReference type="Proteomes" id="UP000678374"/>
    </source>
</evidence>
<dbReference type="AlphaFoldDB" id="A0A941BI37"/>
<organism evidence="5 6">
    <name type="scientific">Ideonella aquatica</name>
    <dbReference type="NCBI Taxonomy" id="2824119"/>
    <lineage>
        <taxon>Bacteria</taxon>
        <taxon>Pseudomonadati</taxon>
        <taxon>Pseudomonadota</taxon>
        <taxon>Betaproteobacteria</taxon>
        <taxon>Burkholderiales</taxon>
        <taxon>Sphaerotilaceae</taxon>
        <taxon>Ideonella</taxon>
    </lineage>
</organism>
<dbReference type="PANTHER" id="PTHR43567">
    <property type="entry name" value="FLAVOREDOXIN-RELATED-RELATED"/>
    <property type="match status" value="1"/>
</dbReference>
<dbReference type="RefSeq" id="WP_210799751.1">
    <property type="nucleotide sequence ID" value="NZ_JAGQDE010000001.1"/>
</dbReference>
<comment type="similarity">
    <text evidence="3">Belongs to the flavoredoxin family.</text>
</comment>
<dbReference type="InterPro" id="IPR012349">
    <property type="entry name" value="Split_barrel_FMN-bd"/>
</dbReference>
<evidence type="ECO:0000256" key="1">
    <source>
        <dbReference type="ARBA" id="ARBA00001917"/>
    </source>
</evidence>
<dbReference type="Pfam" id="PF01613">
    <property type="entry name" value="Flavin_Reduct"/>
    <property type="match status" value="1"/>
</dbReference>
<dbReference type="Proteomes" id="UP000678374">
    <property type="component" value="Unassembled WGS sequence"/>
</dbReference>
<comment type="caution">
    <text evidence="5">The sequence shown here is derived from an EMBL/GenBank/DDBJ whole genome shotgun (WGS) entry which is preliminary data.</text>
</comment>
<evidence type="ECO:0000256" key="2">
    <source>
        <dbReference type="ARBA" id="ARBA00022630"/>
    </source>
</evidence>
<evidence type="ECO:0000313" key="5">
    <source>
        <dbReference type="EMBL" id="MBQ0957448.1"/>
    </source>
</evidence>
<keyword evidence="6" id="KW-1185">Reference proteome</keyword>
<dbReference type="InterPro" id="IPR052174">
    <property type="entry name" value="Flavoredoxin"/>
</dbReference>
<dbReference type="EMBL" id="JAGQDE010000001">
    <property type="protein sequence ID" value="MBQ0957448.1"/>
    <property type="molecule type" value="Genomic_DNA"/>
</dbReference>
<comment type="cofactor">
    <cofactor evidence="1">
        <name>FMN</name>
        <dbReference type="ChEBI" id="CHEBI:58210"/>
    </cofactor>
</comment>
<feature type="domain" description="Flavin reductase like" evidence="4">
    <location>
        <begin position="12"/>
        <end position="158"/>
    </location>
</feature>
<accession>A0A941BI37</accession>
<dbReference type="GO" id="GO:0010181">
    <property type="term" value="F:FMN binding"/>
    <property type="evidence" value="ECO:0007669"/>
    <property type="project" value="InterPro"/>
</dbReference>
<name>A0A941BI37_9BURK</name>
<dbReference type="PANTHER" id="PTHR43567:SF1">
    <property type="entry name" value="FLAVOREDOXIN"/>
    <property type="match status" value="1"/>
</dbReference>
<gene>
    <name evidence="5" type="ORF">KAK06_00625</name>
</gene>
<evidence type="ECO:0000259" key="4">
    <source>
        <dbReference type="SMART" id="SM00903"/>
    </source>
</evidence>
<dbReference type="Gene3D" id="2.30.110.10">
    <property type="entry name" value="Electron Transport, Fmn-binding Protein, Chain A"/>
    <property type="match status" value="1"/>
</dbReference>
<sequence>MRTPVDLPKAYRLINHGPTVLVSARHGGRSNVMAAAWVMALDFDPPKVALVLDKATYTRELLLASGHFAISVPCAAQARLVTALGTHSGRDADKLSDFQVPLLDEPTAASPLVGGCVAWLDCERVPEPEVEQRHDLFVGRVTGAWADARVFDGGHWHFERAPAGLRTLHHVAGGHYLAIGEAID</sequence>
<proteinExistence type="inferred from homology"/>
<evidence type="ECO:0000256" key="3">
    <source>
        <dbReference type="ARBA" id="ARBA00038054"/>
    </source>
</evidence>
<dbReference type="SUPFAM" id="SSF50475">
    <property type="entry name" value="FMN-binding split barrel"/>
    <property type="match status" value="1"/>
</dbReference>
<dbReference type="GO" id="GO:0016646">
    <property type="term" value="F:oxidoreductase activity, acting on the CH-NH group of donors, NAD or NADP as acceptor"/>
    <property type="evidence" value="ECO:0007669"/>
    <property type="project" value="UniProtKB-ARBA"/>
</dbReference>
<dbReference type="InterPro" id="IPR002563">
    <property type="entry name" value="Flavin_Rdtase-like_dom"/>
</dbReference>